<proteinExistence type="predicted"/>
<reference evidence="1" key="2">
    <citation type="submission" date="2020-02" db="EMBL/GenBank/DDBJ databases">
        <authorList>
            <person name="Matsumoto Y."/>
            <person name="Motooka D."/>
            <person name="Nakamura S."/>
        </authorList>
    </citation>
    <scope>NUCLEOTIDE SEQUENCE</scope>
    <source>
        <strain evidence="1">JCM 13671</strain>
    </source>
</reference>
<dbReference type="InterPro" id="IPR041313">
    <property type="entry name" value="DUF5642"/>
</dbReference>
<name>A0A7I7XRT3_9MYCO</name>
<sequence>MVKSGVRRLISALVVTATLAVGCGDADRLAVTESVTPSGQEASAQSFDPARIRRVRADLPAGYEVIEATGPASPVLYWGMRSGWTADPPQCGALVDPVAGEAGQGLSGSGDGGLLHVMAAATPPGRPVPDAALLTECAQWSVISGGSTAAASLIPAPAIEDAVTTGVAASVRTVVESGTETDSQVYTFTARVDEGFVFVTLMVDPGSPHQALTSQDAADLLVKSVSAVRGVR</sequence>
<accession>A0A7I7XRT3</accession>
<dbReference type="OrthoDB" id="4641260at2"/>
<dbReference type="PROSITE" id="PS51257">
    <property type="entry name" value="PROKAR_LIPOPROTEIN"/>
    <property type="match status" value="1"/>
</dbReference>
<protein>
    <submittedName>
        <fullName evidence="1">Uncharacterized protein</fullName>
    </submittedName>
</protein>
<dbReference type="Proteomes" id="UP000466931">
    <property type="component" value="Chromosome"/>
</dbReference>
<keyword evidence="2" id="KW-1185">Reference proteome</keyword>
<organism evidence="1 2">
    <name type="scientific">Mycolicibacterium confluentis</name>
    <dbReference type="NCBI Taxonomy" id="28047"/>
    <lineage>
        <taxon>Bacteria</taxon>
        <taxon>Bacillati</taxon>
        <taxon>Actinomycetota</taxon>
        <taxon>Actinomycetes</taxon>
        <taxon>Mycobacteriales</taxon>
        <taxon>Mycobacteriaceae</taxon>
        <taxon>Mycolicibacterium</taxon>
    </lineage>
</organism>
<evidence type="ECO:0000313" key="1">
    <source>
        <dbReference type="EMBL" id="BBZ31969.1"/>
    </source>
</evidence>
<gene>
    <name evidence="1" type="ORF">MCNF_05740</name>
</gene>
<dbReference type="Pfam" id="PF18702">
    <property type="entry name" value="DUF5642"/>
    <property type="match status" value="1"/>
</dbReference>
<dbReference type="RefSeq" id="WP_085155084.1">
    <property type="nucleotide sequence ID" value="NZ_AP022612.1"/>
</dbReference>
<reference evidence="1" key="1">
    <citation type="journal article" date="2019" name="Emerg. Microbes Infect.">
        <title>Comprehensive subspecies identification of 175 nontuberculous mycobacteria species based on 7547 genomic profiles.</title>
        <authorList>
            <person name="Matsumoto Y."/>
            <person name="Kinjo T."/>
            <person name="Motooka D."/>
            <person name="Nabeya D."/>
            <person name="Jung N."/>
            <person name="Uechi K."/>
            <person name="Horii T."/>
            <person name="Iida T."/>
            <person name="Fujita J."/>
            <person name="Nakamura S."/>
        </authorList>
    </citation>
    <scope>NUCLEOTIDE SEQUENCE [LARGE SCALE GENOMIC DNA]</scope>
    <source>
        <strain evidence="1">JCM 13671</strain>
    </source>
</reference>
<evidence type="ECO:0000313" key="2">
    <source>
        <dbReference type="Proteomes" id="UP000466931"/>
    </source>
</evidence>
<dbReference type="EMBL" id="AP022612">
    <property type="protein sequence ID" value="BBZ31969.1"/>
    <property type="molecule type" value="Genomic_DNA"/>
</dbReference>
<dbReference type="AlphaFoldDB" id="A0A7I7XRT3"/>